<feature type="region of interest" description="Disordered" evidence="1">
    <location>
        <begin position="409"/>
        <end position="448"/>
    </location>
</feature>
<dbReference type="Proteomes" id="UP000053825">
    <property type="component" value="Unassembled WGS sequence"/>
</dbReference>
<evidence type="ECO:0000313" key="2">
    <source>
        <dbReference type="EMBL" id="KOC71216.1"/>
    </source>
</evidence>
<accession>A0A0L7RKE4</accession>
<evidence type="ECO:0000256" key="1">
    <source>
        <dbReference type="SAM" id="MobiDB-lite"/>
    </source>
</evidence>
<dbReference type="STRING" id="597456.A0A0L7RKE4"/>
<proteinExistence type="predicted"/>
<organism evidence="2 3">
    <name type="scientific">Habropoda laboriosa</name>
    <dbReference type="NCBI Taxonomy" id="597456"/>
    <lineage>
        <taxon>Eukaryota</taxon>
        <taxon>Metazoa</taxon>
        <taxon>Ecdysozoa</taxon>
        <taxon>Arthropoda</taxon>
        <taxon>Hexapoda</taxon>
        <taxon>Insecta</taxon>
        <taxon>Pterygota</taxon>
        <taxon>Neoptera</taxon>
        <taxon>Endopterygota</taxon>
        <taxon>Hymenoptera</taxon>
        <taxon>Apocrita</taxon>
        <taxon>Aculeata</taxon>
        <taxon>Apoidea</taxon>
        <taxon>Anthophila</taxon>
        <taxon>Apidae</taxon>
        <taxon>Habropoda</taxon>
    </lineage>
</organism>
<feature type="non-terminal residue" evidence="2">
    <location>
        <position position="1"/>
    </location>
</feature>
<keyword evidence="3" id="KW-1185">Reference proteome</keyword>
<feature type="compositionally biased region" description="Polar residues" evidence="1">
    <location>
        <begin position="435"/>
        <end position="448"/>
    </location>
</feature>
<dbReference type="AlphaFoldDB" id="A0A0L7RKE4"/>
<reference evidence="2 3" key="1">
    <citation type="submission" date="2015-07" db="EMBL/GenBank/DDBJ databases">
        <title>The genome of Habropoda laboriosa.</title>
        <authorList>
            <person name="Pan H."/>
            <person name="Kapheim K."/>
        </authorList>
    </citation>
    <scope>NUCLEOTIDE SEQUENCE [LARGE SCALE GENOMIC DNA]</scope>
    <source>
        <strain evidence="2">0110345459</strain>
    </source>
</reference>
<dbReference type="EMBL" id="KQ414576">
    <property type="protein sequence ID" value="KOC71216.1"/>
    <property type="molecule type" value="Genomic_DNA"/>
</dbReference>
<gene>
    <name evidence="2" type="ORF">WH47_06138</name>
</gene>
<feature type="region of interest" description="Disordered" evidence="1">
    <location>
        <begin position="166"/>
        <end position="187"/>
    </location>
</feature>
<protein>
    <submittedName>
        <fullName evidence="2">Uncharacterized protein</fullName>
    </submittedName>
</protein>
<feature type="region of interest" description="Disordered" evidence="1">
    <location>
        <begin position="303"/>
        <end position="381"/>
    </location>
</feature>
<feature type="compositionally biased region" description="Basic and acidic residues" evidence="1">
    <location>
        <begin position="303"/>
        <end position="316"/>
    </location>
</feature>
<evidence type="ECO:0000313" key="3">
    <source>
        <dbReference type="Proteomes" id="UP000053825"/>
    </source>
</evidence>
<sequence>GCRAGKSFKSWKKRVTEQRLQLVSYSYIQPPEVTTNQKETEVIDLTLSDDEETVILPPSEIEVLDTSRAIQVFNHEEIPDESGAIPGSNTNKFSDKMTTRSKTEAAVMQQAVAEEDLLTMQRQIESREKRVRDEARVVEQRRRELEADNQNHKKLRAEIEQLRAEISEQRRSSTRSTLPPPSEPPVEDEACETVTELCNRLKDIFGPQHTVDHYRCTLVNTYMKSGEHILDYISQIKDLSEAIIDCNRQGANLVEIDSLTVTSFINGLTPDIRSELRGMRSAALNTVSDEAVQVYNQREVDKTRYGKPKAEQRKVQFYESNRAEATARTSYQPPQRPASPYSRTEQPPLPWRQMPPRRDSSPAPPTRPIREVPGTTEPPRRFAAPARFCNYCRIPGHDVHKCRKRMYNNAQRPGNEPLLPARQDPNREEAPKRVQTVNQESENDTSQT</sequence>
<name>A0A0L7RKE4_9HYME</name>